<accession>A0ABY5TXD9</accession>
<reference evidence="2" key="1">
    <citation type="submission" date="2022-08" db="EMBL/GenBank/DDBJ databases">
        <title>Complete genome sequence of Mycoplasma cottewii type strain VIS.</title>
        <authorList>
            <person name="Spergser J."/>
        </authorList>
    </citation>
    <scope>NUCLEOTIDE SEQUENCE</scope>
    <source>
        <strain evidence="2">VIS</strain>
    </source>
</reference>
<evidence type="ECO:0008006" key="4">
    <source>
        <dbReference type="Google" id="ProtNLM"/>
    </source>
</evidence>
<keyword evidence="1" id="KW-0732">Signal</keyword>
<evidence type="ECO:0000313" key="3">
    <source>
        <dbReference type="Proteomes" id="UP001059819"/>
    </source>
</evidence>
<protein>
    <recommendedName>
        <fullName evidence="4">Lipoprotein</fullName>
    </recommendedName>
</protein>
<feature type="chain" id="PRO_5045504349" description="Lipoprotein" evidence="1">
    <location>
        <begin position="28"/>
        <end position="144"/>
    </location>
</feature>
<organism evidence="2 3">
    <name type="scientific">Mycoplasma cottewii</name>
    <dbReference type="NCBI Taxonomy" id="51364"/>
    <lineage>
        <taxon>Bacteria</taxon>
        <taxon>Bacillati</taxon>
        <taxon>Mycoplasmatota</taxon>
        <taxon>Mollicutes</taxon>
        <taxon>Mycoplasmataceae</taxon>
        <taxon>Mycoplasma</taxon>
    </lineage>
</organism>
<evidence type="ECO:0000256" key="1">
    <source>
        <dbReference type="SAM" id="SignalP"/>
    </source>
</evidence>
<keyword evidence="3" id="KW-1185">Reference proteome</keyword>
<name>A0ABY5TXD9_9MOLU</name>
<gene>
    <name evidence="2" type="ORF">NX779_02520</name>
</gene>
<evidence type="ECO:0000313" key="2">
    <source>
        <dbReference type="EMBL" id="UWD34666.1"/>
    </source>
</evidence>
<sequence>MRFWRKLILFFSLSSMMKVSFTVVSCACPTNSTTNSMKEEIHLFQQQLIKKEIDLLRKTKNLSSSETKLHYSHQNVSFFRQKLETELLDNENLIVKLLEITNINDWKNSNFKQKIIWIHQAMLLTNQIDKQWESSVNDILNFVN</sequence>
<dbReference type="Proteomes" id="UP001059819">
    <property type="component" value="Chromosome"/>
</dbReference>
<dbReference type="EMBL" id="CP103424">
    <property type="protein sequence ID" value="UWD34666.1"/>
    <property type="molecule type" value="Genomic_DNA"/>
</dbReference>
<proteinExistence type="predicted"/>
<feature type="signal peptide" evidence="1">
    <location>
        <begin position="1"/>
        <end position="27"/>
    </location>
</feature>
<dbReference type="RefSeq" id="WP_259429855.1">
    <property type="nucleotide sequence ID" value="NZ_CP103424.1"/>
</dbReference>